<keyword evidence="1" id="KW-0812">Transmembrane</keyword>
<evidence type="ECO:0000313" key="2">
    <source>
        <dbReference type="EMBL" id="CCI87432.1"/>
    </source>
</evidence>
<reference evidence="2 3" key="1">
    <citation type="submission" date="2012-06" db="EMBL/GenBank/DDBJ databases">
        <title>Draft genome sequence of Lactobacillus gigeriorum CRBIP 24.85T, isolated from chicken crop.</title>
        <authorList>
            <person name="Cousin S."/>
            <person name="Ma L."/>
            <person name="Creno S."/>
            <person name="Clermont D."/>
            <person name="Loux V."/>
            <person name="Bizet C."/>
            <person name="Bouchier C."/>
        </authorList>
    </citation>
    <scope>NUCLEOTIDE SEQUENCE [LARGE SCALE GENOMIC DNA]</scope>
    <source>
        <strain evidence="3">CRBIP 24.85T</strain>
    </source>
</reference>
<dbReference type="EMBL" id="CAKC01000066">
    <property type="protein sequence ID" value="CCI87432.1"/>
    <property type="molecule type" value="Genomic_DNA"/>
</dbReference>
<accession>I7J3A1</accession>
<evidence type="ECO:0000313" key="3">
    <source>
        <dbReference type="Proteomes" id="UP000009326"/>
    </source>
</evidence>
<dbReference type="Pfam" id="PF06161">
    <property type="entry name" value="DUF975"/>
    <property type="match status" value="1"/>
</dbReference>
<sequence length="234" mass="27426">MNRTEIKTESKAQLRGNWAWAVGLSFTAWLISYLILDLESFMTEGHDRLYDIYIRYQFDRADITYLRQPSFVEILIGLIIAILVGLLIWGVAYTMLEFRDTGRKTGILKGIFAAYTNDRFNTSFLTYVMMTVFLFLWSLLLFIPAIIKSYSYAMVPYILKDDFDRGQRVSATDAITKSKRMMKGFKLDLFILDLSFLGWFILGFLTLGIGLLWVIPYYRQTKVNFYRKLTEMEK</sequence>
<dbReference type="Proteomes" id="UP000009326">
    <property type="component" value="Unassembled WGS sequence"/>
</dbReference>
<proteinExistence type="predicted"/>
<feature type="transmembrane region" description="Helical" evidence="1">
    <location>
        <begin position="124"/>
        <end position="147"/>
    </location>
</feature>
<gene>
    <name evidence="2" type="ORF">BN52_04775</name>
</gene>
<organism evidence="2 3">
    <name type="scientific">Lactobacillus gigeriorum DSM 23908 = CRBIP 24.85</name>
    <dbReference type="NCBI Taxonomy" id="1423751"/>
    <lineage>
        <taxon>Bacteria</taxon>
        <taxon>Bacillati</taxon>
        <taxon>Bacillota</taxon>
        <taxon>Bacilli</taxon>
        <taxon>Lactobacillales</taxon>
        <taxon>Lactobacillaceae</taxon>
        <taxon>Lactobacillus</taxon>
    </lineage>
</organism>
<name>I7J3A1_9LACO</name>
<dbReference type="PANTHER" id="PTHR40076">
    <property type="entry name" value="MEMBRANE PROTEIN-RELATED"/>
    <property type="match status" value="1"/>
</dbReference>
<keyword evidence="1" id="KW-1133">Transmembrane helix</keyword>
<dbReference type="OrthoDB" id="9784844at2"/>
<dbReference type="PANTHER" id="PTHR40076:SF1">
    <property type="entry name" value="MEMBRANE PROTEIN"/>
    <property type="match status" value="1"/>
</dbReference>
<feature type="transmembrane region" description="Helical" evidence="1">
    <location>
        <begin position="74"/>
        <end position="96"/>
    </location>
</feature>
<feature type="transmembrane region" description="Helical" evidence="1">
    <location>
        <begin position="196"/>
        <end position="218"/>
    </location>
</feature>
<evidence type="ECO:0000256" key="1">
    <source>
        <dbReference type="SAM" id="Phobius"/>
    </source>
</evidence>
<keyword evidence="1" id="KW-0472">Membrane</keyword>
<feature type="transmembrane region" description="Helical" evidence="1">
    <location>
        <begin position="18"/>
        <end position="36"/>
    </location>
</feature>
<comment type="caution">
    <text evidence="2">The sequence shown here is derived from an EMBL/GenBank/DDBJ whole genome shotgun (WGS) entry which is preliminary data.</text>
</comment>
<dbReference type="RefSeq" id="WP_008473655.1">
    <property type="nucleotide sequence ID" value="NZ_AYZO01000046.1"/>
</dbReference>
<protein>
    <submittedName>
        <fullName evidence="2">Integral membrane protein</fullName>
    </submittedName>
</protein>
<dbReference type="STRING" id="1423751.FC38_GL001415"/>
<dbReference type="AlphaFoldDB" id="I7J3A1"/>
<dbReference type="InterPro" id="IPR010380">
    <property type="entry name" value="DUF975"/>
</dbReference>